<organism evidence="4 5">
    <name type="scientific">Ruania alkalisoli</name>
    <dbReference type="NCBI Taxonomy" id="2779775"/>
    <lineage>
        <taxon>Bacteria</taxon>
        <taxon>Bacillati</taxon>
        <taxon>Actinomycetota</taxon>
        <taxon>Actinomycetes</taxon>
        <taxon>Micrococcales</taxon>
        <taxon>Ruaniaceae</taxon>
        <taxon>Ruania</taxon>
    </lineage>
</organism>
<name>A0A7M1STZ9_9MICO</name>
<dbReference type="Proteomes" id="UP000593758">
    <property type="component" value="Chromosome"/>
</dbReference>
<dbReference type="InterPro" id="IPR006140">
    <property type="entry name" value="D-isomer_DH_NAD-bd"/>
</dbReference>
<dbReference type="PANTHER" id="PTHR10996:SF178">
    <property type="entry name" value="2-HYDROXYACID DEHYDROGENASE YGL185C-RELATED"/>
    <property type="match status" value="1"/>
</dbReference>
<dbReference type="KEGG" id="halt:IM660_17825"/>
<dbReference type="GO" id="GO:0005829">
    <property type="term" value="C:cytosol"/>
    <property type="evidence" value="ECO:0007669"/>
    <property type="project" value="TreeGrafter"/>
</dbReference>
<dbReference type="PANTHER" id="PTHR10996">
    <property type="entry name" value="2-HYDROXYACID DEHYDROGENASE-RELATED"/>
    <property type="match status" value="1"/>
</dbReference>
<dbReference type="GO" id="GO:0016618">
    <property type="term" value="F:hydroxypyruvate reductase [NAD(P)H] activity"/>
    <property type="evidence" value="ECO:0007669"/>
    <property type="project" value="TreeGrafter"/>
</dbReference>
<keyword evidence="2" id="KW-0520">NAD</keyword>
<evidence type="ECO:0000313" key="4">
    <source>
        <dbReference type="EMBL" id="QOR70424.1"/>
    </source>
</evidence>
<sequence>MTAPRPVAGYLLDPNALEAVFGSAERARVDALLTISDDVHATKESLLASPRLAQMEVLIAGWGTPRLTPELLEKMPSLRLVLYSAGSIRPLVTEEFWERDIDLVSAADANNDPVAEYVVANTVLALKGEHRAMTHLRATQTFLPDHTGLGIDERRIGLVGFGSIARKVAERLRRFGHHIGVWDPYLDERDAVGVHRHETLTELFAGSDVVSIHAPWIAGENDRLVGEEALAALPHGATLINTARGALVDEDALVDLLRRRRDLYAILDVTWPEPPPSGSPLYGLDNVKLTGHIAGSIGTERRALGRLVVGELERWIDGRPLEHQVTVGAARLRA</sequence>
<dbReference type="CDD" id="cd12167">
    <property type="entry name" value="2-Hacid_dh_8"/>
    <property type="match status" value="1"/>
</dbReference>
<dbReference type="GO" id="GO:0030267">
    <property type="term" value="F:glyoxylate reductase (NADPH) activity"/>
    <property type="evidence" value="ECO:0007669"/>
    <property type="project" value="TreeGrafter"/>
</dbReference>
<evidence type="ECO:0000313" key="5">
    <source>
        <dbReference type="Proteomes" id="UP000593758"/>
    </source>
</evidence>
<reference evidence="4 5" key="1">
    <citation type="submission" date="2020-10" db="EMBL/GenBank/DDBJ databases">
        <title>Haloactinobacterium sp. RN3S43, a bacterium isolated from saline soil.</title>
        <authorList>
            <person name="Sun J.-Q."/>
        </authorList>
    </citation>
    <scope>NUCLEOTIDE SEQUENCE [LARGE SCALE GENOMIC DNA]</scope>
    <source>
        <strain evidence="4 5">RN3S43</strain>
    </source>
</reference>
<keyword evidence="5" id="KW-1185">Reference proteome</keyword>
<feature type="domain" description="D-isomer specific 2-hydroxyacid dehydrogenase NAD-binding" evidence="3">
    <location>
        <begin position="131"/>
        <end position="294"/>
    </location>
</feature>
<dbReference type="AlphaFoldDB" id="A0A7M1STZ9"/>
<proteinExistence type="predicted"/>
<dbReference type="Gene3D" id="3.40.50.720">
    <property type="entry name" value="NAD(P)-binding Rossmann-like Domain"/>
    <property type="match status" value="2"/>
</dbReference>
<evidence type="ECO:0000259" key="3">
    <source>
        <dbReference type="Pfam" id="PF02826"/>
    </source>
</evidence>
<protein>
    <submittedName>
        <fullName evidence="4">Hydroxyacid dehydrogenase</fullName>
    </submittedName>
</protein>
<accession>A0A7M1STZ9</accession>
<evidence type="ECO:0000256" key="2">
    <source>
        <dbReference type="ARBA" id="ARBA00023027"/>
    </source>
</evidence>
<dbReference type="Pfam" id="PF02826">
    <property type="entry name" value="2-Hacid_dh_C"/>
    <property type="match status" value="1"/>
</dbReference>
<dbReference type="GO" id="GO:0051287">
    <property type="term" value="F:NAD binding"/>
    <property type="evidence" value="ECO:0007669"/>
    <property type="project" value="InterPro"/>
</dbReference>
<dbReference type="SUPFAM" id="SSF52283">
    <property type="entry name" value="Formate/glycerate dehydrogenase catalytic domain-like"/>
    <property type="match status" value="1"/>
</dbReference>
<dbReference type="InterPro" id="IPR036291">
    <property type="entry name" value="NAD(P)-bd_dom_sf"/>
</dbReference>
<gene>
    <name evidence="4" type="ORF">IM660_17825</name>
</gene>
<keyword evidence="1" id="KW-0560">Oxidoreductase</keyword>
<dbReference type="EMBL" id="CP063169">
    <property type="protein sequence ID" value="QOR70424.1"/>
    <property type="molecule type" value="Genomic_DNA"/>
</dbReference>
<evidence type="ECO:0000256" key="1">
    <source>
        <dbReference type="ARBA" id="ARBA00023002"/>
    </source>
</evidence>
<dbReference type="InterPro" id="IPR050223">
    <property type="entry name" value="D-isomer_2-hydroxyacid_DH"/>
</dbReference>
<dbReference type="SUPFAM" id="SSF51735">
    <property type="entry name" value="NAD(P)-binding Rossmann-fold domains"/>
    <property type="match status" value="1"/>
</dbReference>
<dbReference type="RefSeq" id="WP_193497105.1">
    <property type="nucleotide sequence ID" value="NZ_CP063169.1"/>
</dbReference>